<keyword evidence="1" id="KW-0614">Plasmid</keyword>
<organism evidence="1 2">
    <name type="scientific">Methylobacterium currus</name>
    <dbReference type="NCBI Taxonomy" id="2051553"/>
    <lineage>
        <taxon>Bacteria</taxon>
        <taxon>Pseudomonadati</taxon>
        <taxon>Pseudomonadota</taxon>
        <taxon>Alphaproteobacteria</taxon>
        <taxon>Hyphomicrobiales</taxon>
        <taxon>Methylobacteriaceae</taxon>
        <taxon>Methylobacterium</taxon>
    </lineage>
</organism>
<dbReference type="KEGG" id="mee:DA075_35680"/>
<dbReference type="AlphaFoldDB" id="A0A2R4WXG3"/>
<geneLocation type="plasmid" evidence="1 2">
    <name>unnamed3</name>
</geneLocation>
<reference evidence="1 2" key="1">
    <citation type="submission" date="2018-04" db="EMBL/GenBank/DDBJ databases">
        <title>Methylobacterium sp. PR1016A genome.</title>
        <authorList>
            <person name="Park W."/>
        </authorList>
    </citation>
    <scope>NUCLEOTIDE SEQUENCE [LARGE SCALE GENOMIC DNA]</scope>
    <source>
        <strain evidence="1 2">PR1016A</strain>
        <plasmid evidence="1 2">unnamed3</plasmid>
    </source>
</reference>
<name>A0A2R4WXG3_9HYPH</name>
<keyword evidence="1" id="KW-0648">Protein biosynthesis</keyword>
<keyword evidence="1" id="KW-0251">Elongation factor</keyword>
<gene>
    <name evidence="1" type="ORF">DA075_35680</name>
</gene>
<dbReference type="Proteomes" id="UP000244755">
    <property type="component" value="Plasmid unnamed3"/>
</dbReference>
<protein>
    <submittedName>
        <fullName evidence="1">Transcription elongation factor GreA</fullName>
    </submittedName>
</protein>
<evidence type="ECO:0000313" key="1">
    <source>
        <dbReference type="EMBL" id="AWB26210.1"/>
    </source>
</evidence>
<proteinExistence type="predicted"/>
<dbReference type="EMBL" id="CP028847">
    <property type="protein sequence ID" value="AWB26210.1"/>
    <property type="molecule type" value="Genomic_DNA"/>
</dbReference>
<dbReference type="GO" id="GO:0003746">
    <property type="term" value="F:translation elongation factor activity"/>
    <property type="evidence" value="ECO:0007669"/>
    <property type="project" value="UniProtKB-KW"/>
</dbReference>
<keyword evidence="2" id="KW-1185">Reference proteome</keyword>
<accession>A0A2R4WXG3</accession>
<evidence type="ECO:0000313" key="2">
    <source>
        <dbReference type="Proteomes" id="UP000244755"/>
    </source>
</evidence>
<dbReference type="OrthoDB" id="7284940at2"/>
<sequence length="45" mass="4968">MGFAVSAGKATLLELSTVYGVEDLYDIIEIIMIDAHNERVIAQEK</sequence>